<evidence type="ECO:0000313" key="2">
    <source>
        <dbReference type="EMBL" id="AFQ13854.1"/>
    </source>
</evidence>
<dbReference type="RefSeq" id="WP_000971098.1">
    <property type="nucleotide sequence ID" value="NC_018500.1"/>
</dbReference>
<dbReference type="Pfam" id="PF03235">
    <property type="entry name" value="GmrSD_N"/>
    <property type="match status" value="1"/>
</dbReference>
<protein>
    <recommendedName>
        <fullName evidence="1">GmrSD restriction endonucleases N-terminal domain-containing protein</fullName>
    </recommendedName>
</protein>
<feature type="domain" description="GmrSD restriction endonucleases N-terminal" evidence="1">
    <location>
        <begin position="50"/>
        <end position="198"/>
    </location>
</feature>
<sequence length="401" mass="47865">MMFFEGEVIEDYKTDENNNINLSEEQINEKYIKGDVRIVTEQGRFQLNSIESIVNGDDYILNPEFQRRHRWDIERKSKLVESFIMNVPVPPIFLYEIDYSLYEVMDGLQRLTSIYEFYTDKFALKGLVEWKELNGLKYSQLPSQVRKGIDRRYLSSIILLKETAKTPKESQRLKQLVFERINSGGEKLEPQETRNALYNGPLNQICIKSARNKYFCKIWGIPEPTPEEENNDKISSELKENNLFKKMTDVELVLRFFAFRHIDKWERVNLEEFLDYFLKKGNLFSAEVMDNYQTLFNKTIKLVYDVLGKEAFNLYRVRNNEWKWYNSPTKVVYDPIMRVFSDYINHSEILIENKEEIKESLTAFYKENYDDFEGRNTGKSHVITRTEKMQKFFDNFIEGKL</sequence>
<name>A0A9W3J7J4_BACTU</name>
<gene>
    <name evidence="2" type="ORF">BTG_01745</name>
</gene>
<dbReference type="Proteomes" id="UP000005259">
    <property type="component" value="Chromosome"/>
</dbReference>
<evidence type="ECO:0000313" key="3">
    <source>
        <dbReference type="Proteomes" id="UP000005259"/>
    </source>
</evidence>
<evidence type="ECO:0000259" key="1">
    <source>
        <dbReference type="Pfam" id="PF03235"/>
    </source>
</evidence>
<dbReference type="InterPro" id="IPR004919">
    <property type="entry name" value="GmrSD_N"/>
</dbReference>
<reference evidence="2 3" key="1">
    <citation type="submission" date="2012-08" db="EMBL/GenBank/DDBJ databases">
        <authorList>
            <person name="Doggett N."/>
            <person name="Teshima H."/>
            <person name="Bruce D."/>
            <person name="Detter J.C."/>
            <person name="Johnson S.L."/>
            <person name="Han C."/>
        </authorList>
    </citation>
    <scope>NUCLEOTIDE SEQUENCE [LARGE SCALE GENOMIC DNA]</scope>
    <source>
        <strain evidence="2 3">HD-771</strain>
    </source>
</reference>
<dbReference type="PANTHER" id="PTHR39639:SF1">
    <property type="entry name" value="DUF262 DOMAIN-CONTAINING PROTEIN"/>
    <property type="match status" value="1"/>
</dbReference>
<organism evidence="2 3">
    <name type="scientific">Bacillus thuringiensis HD-771</name>
    <dbReference type="NCBI Taxonomy" id="1218175"/>
    <lineage>
        <taxon>Bacteria</taxon>
        <taxon>Bacillati</taxon>
        <taxon>Bacillota</taxon>
        <taxon>Bacilli</taxon>
        <taxon>Bacillales</taxon>
        <taxon>Bacillaceae</taxon>
        <taxon>Bacillus</taxon>
        <taxon>Bacillus cereus group</taxon>
    </lineage>
</organism>
<dbReference type="EMBL" id="CP003752">
    <property type="protein sequence ID" value="AFQ13854.1"/>
    <property type="molecule type" value="Genomic_DNA"/>
</dbReference>
<proteinExistence type="predicted"/>
<dbReference type="PANTHER" id="PTHR39639">
    <property type="entry name" value="CHROMOSOME 16, WHOLE GENOME SHOTGUN SEQUENCE"/>
    <property type="match status" value="1"/>
</dbReference>
<dbReference type="AlphaFoldDB" id="A0A9W3J7J4"/>
<accession>A0A9W3J7J4</accession>
<dbReference type="KEGG" id="bti:BTG_01745"/>